<feature type="non-terminal residue" evidence="3">
    <location>
        <position position="177"/>
    </location>
</feature>
<dbReference type="InterPro" id="IPR003795">
    <property type="entry name" value="DUF192"/>
</dbReference>
<dbReference type="PANTHER" id="PTHR37953">
    <property type="entry name" value="UPF0127 PROTEIN MJ1496"/>
    <property type="match status" value="1"/>
</dbReference>
<feature type="transmembrane region" description="Helical" evidence="2">
    <location>
        <begin position="25"/>
        <end position="45"/>
    </location>
</feature>
<comment type="caution">
    <text evidence="3">The sequence shown here is derived from an EMBL/GenBank/DDBJ whole genome shotgun (WGS) entry which is preliminary data.</text>
</comment>
<feature type="transmembrane region" description="Helical" evidence="2">
    <location>
        <begin position="127"/>
        <end position="148"/>
    </location>
</feature>
<reference evidence="3" key="1">
    <citation type="journal article" date="2014" name="Front. Microbiol.">
        <title>High frequency of phylogenetically diverse reductive dehalogenase-homologous genes in deep subseafloor sedimentary metagenomes.</title>
        <authorList>
            <person name="Kawai M."/>
            <person name="Futagami T."/>
            <person name="Toyoda A."/>
            <person name="Takaki Y."/>
            <person name="Nishi S."/>
            <person name="Hori S."/>
            <person name="Arai W."/>
            <person name="Tsubouchi T."/>
            <person name="Morono Y."/>
            <person name="Uchiyama I."/>
            <person name="Ito T."/>
            <person name="Fujiyama A."/>
            <person name="Inagaki F."/>
            <person name="Takami H."/>
        </authorList>
    </citation>
    <scope>NUCLEOTIDE SEQUENCE</scope>
    <source>
        <strain evidence="3">Expedition CK06-06</strain>
    </source>
</reference>
<dbReference type="AlphaFoldDB" id="X1INW3"/>
<organism evidence="3">
    <name type="scientific">marine sediment metagenome</name>
    <dbReference type="NCBI Taxonomy" id="412755"/>
    <lineage>
        <taxon>unclassified sequences</taxon>
        <taxon>metagenomes</taxon>
        <taxon>ecological metagenomes</taxon>
    </lineage>
</organism>
<dbReference type="PANTHER" id="PTHR37953:SF1">
    <property type="entry name" value="UPF0127 PROTEIN MJ1496"/>
    <property type="match status" value="1"/>
</dbReference>
<evidence type="ECO:0000313" key="3">
    <source>
        <dbReference type="EMBL" id="GAH70935.1"/>
    </source>
</evidence>
<keyword evidence="2" id="KW-0472">Membrane</keyword>
<dbReference type="Gene3D" id="2.60.120.1140">
    <property type="entry name" value="Protein of unknown function DUF192"/>
    <property type="match status" value="1"/>
</dbReference>
<evidence type="ECO:0000256" key="2">
    <source>
        <dbReference type="SAM" id="Phobius"/>
    </source>
</evidence>
<accession>X1INW3</accession>
<name>X1INW3_9ZZZZ</name>
<dbReference type="EMBL" id="BARU01035077">
    <property type="protein sequence ID" value="GAH70935.1"/>
    <property type="molecule type" value="Genomic_DNA"/>
</dbReference>
<protein>
    <submittedName>
        <fullName evidence="3">Uncharacterized protein</fullName>
    </submittedName>
</protein>
<dbReference type="InterPro" id="IPR038695">
    <property type="entry name" value="Saro_0823-like_sf"/>
</dbReference>
<evidence type="ECO:0000256" key="1">
    <source>
        <dbReference type="SAM" id="MobiDB-lite"/>
    </source>
</evidence>
<feature type="region of interest" description="Disordered" evidence="1">
    <location>
        <begin position="154"/>
        <end position="177"/>
    </location>
</feature>
<dbReference type="Pfam" id="PF02643">
    <property type="entry name" value="DUF192"/>
    <property type="match status" value="1"/>
</dbReference>
<sequence length="177" mass="18349">MPGTAVVTIGDNQWSVNVANTSSELIAGLSGVVSLAAGTGMLFVLPARQVATIQTEQMLFPLDIIFIKDDTVLSIAGNISPGYLVEEATPCDMFLEVNAGEAALVEVGDVVIITDYTIPATNDFGSIIVAILPLLVLGLVFGMLGGMMPSITGSSSNPKQLKSGNPSRQLGIPKTDV</sequence>
<gene>
    <name evidence="3" type="ORF">S03H2_54961</name>
</gene>
<keyword evidence="2" id="KW-0812">Transmembrane</keyword>
<proteinExistence type="predicted"/>
<feature type="compositionally biased region" description="Polar residues" evidence="1">
    <location>
        <begin position="154"/>
        <end position="168"/>
    </location>
</feature>
<keyword evidence="2" id="KW-1133">Transmembrane helix</keyword>